<comment type="similarity">
    <text evidence="1">Belongs to the EPG5 family.</text>
</comment>
<evidence type="ECO:0000259" key="4">
    <source>
        <dbReference type="Pfam" id="PF26573"/>
    </source>
</evidence>
<evidence type="ECO:0000256" key="2">
    <source>
        <dbReference type="ARBA" id="ARBA00023006"/>
    </source>
</evidence>
<gene>
    <name evidence="5" type="ORF">DM01DRAFT_1387125</name>
</gene>
<feature type="domain" description="Epg5-like TPR" evidence="4">
    <location>
        <begin position="1044"/>
        <end position="1156"/>
    </location>
</feature>
<dbReference type="Proteomes" id="UP000242146">
    <property type="component" value="Unassembled WGS sequence"/>
</dbReference>
<feature type="compositionally biased region" description="Low complexity" evidence="3">
    <location>
        <begin position="645"/>
        <end position="664"/>
    </location>
</feature>
<dbReference type="GO" id="GO:0097352">
    <property type="term" value="P:autophagosome maturation"/>
    <property type="evidence" value="ECO:0007669"/>
    <property type="project" value="TreeGrafter"/>
</dbReference>
<keyword evidence="6" id="KW-1185">Reference proteome</keyword>
<protein>
    <recommendedName>
        <fullName evidence="4">Epg5-like TPR domain-containing protein</fullName>
    </recommendedName>
</protein>
<proteinExistence type="inferred from homology"/>
<evidence type="ECO:0000256" key="3">
    <source>
        <dbReference type="SAM" id="MobiDB-lite"/>
    </source>
</evidence>
<name>A0A1X2G341_9FUNG</name>
<keyword evidence="2" id="KW-0072">Autophagy</keyword>
<dbReference type="PANTHER" id="PTHR31139">
    <property type="entry name" value="ECTOPIC P GRANULES PROTEIN 5 HOMOLOG"/>
    <property type="match status" value="1"/>
</dbReference>
<dbReference type="EMBL" id="MCGT01000055">
    <property type="protein sequence ID" value="ORX43467.1"/>
    <property type="molecule type" value="Genomic_DNA"/>
</dbReference>
<evidence type="ECO:0000313" key="6">
    <source>
        <dbReference type="Proteomes" id="UP000242146"/>
    </source>
</evidence>
<dbReference type="AlphaFoldDB" id="A0A1X2G341"/>
<dbReference type="PANTHER" id="PTHR31139:SF4">
    <property type="entry name" value="ECTOPIC P GRANULES PROTEIN 5 HOMOLOG"/>
    <property type="match status" value="1"/>
</dbReference>
<accession>A0A1X2G341</accession>
<dbReference type="GO" id="GO:0005737">
    <property type="term" value="C:cytoplasm"/>
    <property type="evidence" value="ECO:0007669"/>
    <property type="project" value="TreeGrafter"/>
</dbReference>
<dbReference type="InterPro" id="IPR058750">
    <property type="entry name" value="TPR_Epg5"/>
</dbReference>
<evidence type="ECO:0000313" key="5">
    <source>
        <dbReference type="EMBL" id="ORX43467.1"/>
    </source>
</evidence>
<organism evidence="5 6">
    <name type="scientific">Hesseltinella vesiculosa</name>
    <dbReference type="NCBI Taxonomy" id="101127"/>
    <lineage>
        <taxon>Eukaryota</taxon>
        <taxon>Fungi</taxon>
        <taxon>Fungi incertae sedis</taxon>
        <taxon>Mucoromycota</taxon>
        <taxon>Mucoromycotina</taxon>
        <taxon>Mucoromycetes</taxon>
        <taxon>Mucorales</taxon>
        <taxon>Cunninghamellaceae</taxon>
        <taxon>Hesseltinella</taxon>
    </lineage>
</organism>
<dbReference type="InterPro" id="IPR051436">
    <property type="entry name" value="Autophagy-related_EPG5"/>
</dbReference>
<dbReference type="OrthoDB" id="75419at2759"/>
<comment type="caution">
    <text evidence="5">The sequence shown here is derived from an EMBL/GenBank/DDBJ whole genome shotgun (WGS) entry which is preliminary data.</text>
</comment>
<feature type="region of interest" description="Disordered" evidence="3">
    <location>
        <begin position="642"/>
        <end position="664"/>
    </location>
</feature>
<reference evidence="5 6" key="1">
    <citation type="submission" date="2016-07" db="EMBL/GenBank/DDBJ databases">
        <title>Pervasive Adenine N6-methylation of Active Genes in Fungi.</title>
        <authorList>
            <consortium name="DOE Joint Genome Institute"/>
            <person name="Mondo S.J."/>
            <person name="Dannebaum R.O."/>
            <person name="Kuo R.C."/>
            <person name="Labutti K."/>
            <person name="Haridas S."/>
            <person name="Kuo A."/>
            <person name="Salamov A."/>
            <person name="Ahrendt S.R."/>
            <person name="Lipzen A."/>
            <person name="Sullivan W."/>
            <person name="Andreopoulos W.B."/>
            <person name="Clum A."/>
            <person name="Lindquist E."/>
            <person name="Daum C."/>
            <person name="Ramamoorthy G.K."/>
            <person name="Gryganskyi A."/>
            <person name="Culley D."/>
            <person name="Magnuson J.K."/>
            <person name="James T.Y."/>
            <person name="O'Malley M.A."/>
            <person name="Stajich J.E."/>
            <person name="Spatafora J.W."/>
            <person name="Visel A."/>
            <person name="Grigoriev I.V."/>
        </authorList>
    </citation>
    <scope>NUCLEOTIDE SEQUENCE [LARGE SCALE GENOMIC DNA]</scope>
    <source>
        <strain evidence="5 6">NRRL 3301</strain>
    </source>
</reference>
<dbReference type="Pfam" id="PF26573">
    <property type="entry name" value="TPR_Epg5_2"/>
    <property type="match status" value="1"/>
</dbReference>
<sequence>MDGLDLELADLLNRYLASLQQIQHTQASINQLQLSPDDLVRLLWQSTSTDMAMTQPCGDGHPVDYMHHQETLEFLEKSAGKLQVSLENLSGDINALLFKQLYQCRMAKLETQAYLDTALWSLHLRSDMMADTWLVMLQEIDDPMTHAAWAADIRTLICLLNALFAADQHPPPKFAHQLHEWILHVAAVFLKICQVTDHLFLLNHLLKSENVSHWGTGLIQWHPNAPISLPFMTAFVHALTLVFDPDDHASCWQEDDYIACLDQLEPVVVFEQWLTEPSVRHLDDSFSPTLAAIQALLAGIRLASDRRHTSLTKRLTQQVCQVSTLWVASPLCQSDHGNKLSSTVGQPPSHDLNVLILNALLHIPDHNIWSLLHSLPWDKLTLPTLWEMTLLILNAQGYARPSRLHQVLQKPPDLALFLTKIKAHPTASLFLINCLTNVTLAIPAGVDTPSSVDTTLDCALVSIIAFALFHIAFVDPDLKQLYYKDVRDAFGIICEAHPFVISLLMRWTHEHASVMESMALYLFRSLPLDKWCVLKDDLIFLYDFLAMADRNYLAFAQYVIGHLNLSLQQASTTPADPPTSSYTWCKDMRTPFLPAMIHEDLAFVLLDTCLLYRSLLTSAEAKPGDLLSKPLWDDVDKRPMSHLHAPTTTAPTPSTSTTSTTSSSSDKVSMQIYSDFIDWSWSIIQQLSLYHSPVSSRAMDIDKCINGAFVREYLQHSSDCIASHAALLTFVVLSLSPTSRQFLRFESGHGWQKLVLVLRRGPARAAMTLFGQMVPPFVYLHGDDFFLGDATVVDFVRHMIQLKKDPMLRNAAHEAIANAYSRKLNSHPGSLFFFSAKQLNGMALMMGSHAWHARYIDQVSDLEGFSYLHLLLHAWLTTVMRRDDWMWQEDYVELMDNLCYLCFCLRQDSTVLGLLRQLTMRLQVALSSSPVTPDHQQQDQRSLSPPAPRQVLKYIKSMLPETTPFLSLLNGEWSVLSLTANNLYKTPGVESSCLWFALDVLLVEIQVESEQRLQLARSFLQSDSALILDPPDPLAQFMPSPAKPLDFFAIYRLAQHVLVAPMDHPVLPLLLQLFFCLYFANVAQLSSKQCHCVGAPLFFPKRQQHIITKLRDHIASLQTYHSQYASANSASPDRYHYHERLRQAYHAMWLWLTLPAYPSLDLEPLYCPDLLATCLTTSFLLDNMDVQWEQHQPWFTLDALWTDLVQRDTLLHLFNQFEWIGKDRLL</sequence>
<evidence type="ECO:0000256" key="1">
    <source>
        <dbReference type="ARBA" id="ARBA00010948"/>
    </source>
</evidence>